<comment type="caution">
    <text evidence="2">The sequence shown here is derived from an EMBL/GenBank/DDBJ whole genome shotgun (WGS) entry which is preliminary data.</text>
</comment>
<feature type="region of interest" description="Disordered" evidence="1">
    <location>
        <begin position="110"/>
        <end position="132"/>
    </location>
</feature>
<dbReference type="OrthoDB" id="3170343at2759"/>
<reference evidence="2" key="1">
    <citation type="submission" date="2020-05" db="EMBL/GenBank/DDBJ databases">
        <title>Mycena genomes resolve the evolution of fungal bioluminescence.</title>
        <authorList>
            <person name="Tsai I.J."/>
        </authorList>
    </citation>
    <scope>NUCLEOTIDE SEQUENCE</scope>
    <source>
        <strain evidence="2">110903Hualien_Pintung</strain>
    </source>
</reference>
<gene>
    <name evidence="2" type="ORF">HMN09_01004700</name>
</gene>
<dbReference type="EMBL" id="JACAZE010000014">
    <property type="protein sequence ID" value="KAF7299967.1"/>
    <property type="molecule type" value="Genomic_DNA"/>
</dbReference>
<sequence>MDARWREKTSRRCRYWMTSTRKRCSYFFPSPLSFLRRCEVSPLRLQRLTSSGHDRTSQRLGRWRFRLGMQTASAHRHRRSHGPVLVYKVAPLCLSRNFFTMAYYALTDNKQHKDPRPLDTGTKIQPPSDASNRPIVTRSAASLPAHCECLVCTSEKNMQNRDSGNCKCHLCSKGMKVDAFSGESIPGTGTDHIGTMGPGMPPKPTKTTDTVTATPSGPKIADGDSSHAPSVGDKIIGGAERVAGSVTRNVGLKEKGAQRQEGVL</sequence>
<evidence type="ECO:0000313" key="2">
    <source>
        <dbReference type="EMBL" id="KAF7299967.1"/>
    </source>
</evidence>
<organism evidence="2 3">
    <name type="scientific">Mycena chlorophos</name>
    <name type="common">Agaric fungus</name>
    <name type="synonym">Agaricus chlorophos</name>
    <dbReference type="NCBI Taxonomy" id="658473"/>
    <lineage>
        <taxon>Eukaryota</taxon>
        <taxon>Fungi</taxon>
        <taxon>Dikarya</taxon>
        <taxon>Basidiomycota</taxon>
        <taxon>Agaricomycotina</taxon>
        <taxon>Agaricomycetes</taxon>
        <taxon>Agaricomycetidae</taxon>
        <taxon>Agaricales</taxon>
        <taxon>Marasmiineae</taxon>
        <taxon>Mycenaceae</taxon>
        <taxon>Mycena</taxon>
    </lineage>
</organism>
<proteinExistence type="predicted"/>
<protein>
    <submittedName>
        <fullName evidence="2">Uncharacterized protein</fullName>
    </submittedName>
</protein>
<feature type="region of interest" description="Disordered" evidence="1">
    <location>
        <begin position="189"/>
        <end position="233"/>
    </location>
</feature>
<dbReference type="Proteomes" id="UP000613580">
    <property type="component" value="Unassembled WGS sequence"/>
</dbReference>
<evidence type="ECO:0000313" key="3">
    <source>
        <dbReference type="Proteomes" id="UP000613580"/>
    </source>
</evidence>
<evidence type="ECO:0000256" key="1">
    <source>
        <dbReference type="SAM" id="MobiDB-lite"/>
    </source>
</evidence>
<feature type="compositionally biased region" description="Polar residues" evidence="1">
    <location>
        <begin position="122"/>
        <end position="131"/>
    </location>
</feature>
<keyword evidence="3" id="KW-1185">Reference proteome</keyword>
<feature type="compositionally biased region" description="Low complexity" evidence="1">
    <location>
        <begin position="205"/>
        <end position="215"/>
    </location>
</feature>
<accession>A0A8H6SKH3</accession>
<name>A0A8H6SKH3_MYCCL</name>
<dbReference type="AlphaFoldDB" id="A0A8H6SKH3"/>